<dbReference type="PANTHER" id="PTHR39461:SF1">
    <property type="entry name" value="LEA DOMAIN PROTEIN (AFU_ORTHOLOGUE AFUA_8G04920)"/>
    <property type="match status" value="1"/>
</dbReference>
<feature type="compositionally biased region" description="Basic and acidic residues" evidence="1">
    <location>
        <begin position="303"/>
        <end position="340"/>
    </location>
</feature>
<name>A0A6A5T2K1_9PLEO</name>
<dbReference type="OrthoDB" id="3937590at2759"/>
<evidence type="ECO:0000256" key="1">
    <source>
        <dbReference type="SAM" id="MobiDB-lite"/>
    </source>
</evidence>
<keyword evidence="2" id="KW-0472">Membrane</keyword>
<keyword evidence="5" id="KW-1185">Reference proteome</keyword>
<keyword evidence="2" id="KW-0812">Transmembrane</keyword>
<feature type="compositionally biased region" description="Basic and acidic residues" evidence="1">
    <location>
        <begin position="359"/>
        <end position="368"/>
    </location>
</feature>
<feature type="compositionally biased region" description="Acidic residues" evidence="1">
    <location>
        <begin position="497"/>
        <end position="517"/>
    </location>
</feature>
<feature type="region of interest" description="Disordered" evidence="1">
    <location>
        <begin position="1678"/>
        <end position="1702"/>
    </location>
</feature>
<feature type="region of interest" description="Disordered" evidence="1">
    <location>
        <begin position="1899"/>
        <end position="1921"/>
    </location>
</feature>
<dbReference type="InterPro" id="IPR054256">
    <property type="entry name" value="DUF6987"/>
</dbReference>
<protein>
    <recommendedName>
        <fullName evidence="3">DUF6987 domain-containing protein</fullName>
    </recommendedName>
</protein>
<feature type="compositionally biased region" description="Acidic residues" evidence="1">
    <location>
        <begin position="700"/>
        <end position="718"/>
    </location>
</feature>
<evidence type="ECO:0000256" key="2">
    <source>
        <dbReference type="SAM" id="Phobius"/>
    </source>
</evidence>
<feature type="region of interest" description="Disordered" evidence="1">
    <location>
        <begin position="1"/>
        <end position="398"/>
    </location>
</feature>
<gene>
    <name evidence="4" type="ORF">EJ02DRAFT_462692</name>
</gene>
<feature type="compositionally biased region" description="Acidic residues" evidence="1">
    <location>
        <begin position="878"/>
        <end position="894"/>
    </location>
</feature>
<feature type="region of interest" description="Disordered" evidence="1">
    <location>
        <begin position="695"/>
        <end position="722"/>
    </location>
</feature>
<feature type="compositionally biased region" description="Acidic residues" evidence="1">
    <location>
        <begin position="1680"/>
        <end position="1693"/>
    </location>
</feature>
<proteinExistence type="predicted"/>
<feature type="region of interest" description="Disordered" evidence="1">
    <location>
        <begin position="1041"/>
        <end position="1061"/>
    </location>
</feature>
<accession>A0A6A5T2K1</accession>
<dbReference type="InterPro" id="IPR022124">
    <property type="entry name" value="DUF3659"/>
</dbReference>
<feature type="compositionally biased region" description="Acidic residues" evidence="1">
    <location>
        <begin position="1048"/>
        <end position="1061"/>
    </location>
</feature>
<evidence type="ECO:0000259" key="3">
    <source>
        <dbReference type="Pfam" id="PF22485"/>
    </source>
</evidence>
<feature type="region of interest" description="Disordered" evidence="1">
    <location>
        <begin position="480"/>
        <end position="545"/>
    </location>
</feature>
<sequence>MPSPAAGKGDTPRTPTKLGRKPQSSAPKLNKPSSKPEDAPTSDAPEQAKDVKKQGEEKAEDTQEQVEDTAKDPKKKAEDTAEDTTGKVSQAGDELEQAEPKPIDDDNDADEEADETADETEDDATQKAGDDAEDTAEDTADNTEDDATDTASKAADTGKQAGGGALSGARGLAGRASNLAGKAKQDPQGAAKEAGEDVQEGAEDTAESAKDTAEDTAEGAQDTADSAKGTAEDATNDVKDSAEDTAEGAKDTAEDATEDAEGATEDAQGKAKDATEDAEGATEDAQGKAKDATEDAEGATEDAQDKAKDATDGAQDKTGDATDAAKDTAEDGADQAKESAEDATPDLSVIKGLEVDEEGLVKDKDGKTLGHLVEGDAEDLAGYPIGDNGEILDDDGDLVGRCELTPEAAEEQLKGGDDEDSPKMPDISILKGLTADRSGQILNEDGDFIGHLVDGDPSKIQGKEFNENGEILDDDGNVIAKAELSPEAADLPKYQEEGEDEEDDAAEDVADQAEDATDDIKDTTKDAKDDVEEKGADVEDELPGVEALEGMEINTQGEILNDDGDVVGNVADGDLENIEDVKGLTVNDKGEVVDSEGNVLGQVELAEGAADKLKESAAGALDVRILDGMKVNKKGKVLDSEGEEIGELKEGELDQCAGKKVNDKGEVLDKDGNVIGKVDVVAGEAAFDAIKELKERLGETEEGEAEEAEADGEGDDAEPEMKEVTPEIDELQGFKVNKKGQVLNEDGEPIGELTEGDAAKCAGNKINDKGEVIDKDGNVLGKVKALPQMVEDTEDAEPEVEEVEVTPEIDELEGLKVNKKGQVLNEDGEPIGELTEGDASECAGKKINEKGEVLDKDGNVIGKVKTLPKMIEQKVGEAEDAAENAEDAAEDAQDAAENAEGAAEDGEQELDEDGRPPLSILDGLNVNKSGKLIDSNGNIVGELTEGDAKKLSKAGITCDAEGQFWDNKGKVIGRAQTIPQEEGEEESPFAGLEGLVVVKDGFVEDDKGNRVGQVVEGDAKKLVGRSVDEDGDILDKKGSVVGHAERYEEPEEEAAAEEEPEDLSILAGRTVNKQGNVIGDEAVPIARLVEGNPKELSGRKIDENGLLFNDTGKQIGRCELIPENERESKPEGIFAGLEGLRVIQGGMVADEDDNTVGQIVEGNPKRLVGMAVDEDGDILDKYGNVKGHAEPLEDEPEEEAPDLSMLEGLTLNKQGYLVNTEGIPVGKLVEGNLNELAGRKSDGDGLIHSDTGKVVGRCDIIPPNERPERKEGPFAGYEGLRVVKDGFVDDNDGNRVGQLTEGDPKRLVGHQVDEDGDIIDKYGNVKGHAEPLEDEPEEEAPDLSMLEGLTLNKQGYLVNGEGIPVGKLVEGNLNELAGRKSDGEGLIHGDTGKVVGRCDIIPPNERPERKEGPFAGYEGLRVVKDGFVDDNDGNRVGQLTEGDPKRLVGHQVDEDGDIIDKYGNVKGHAEPWSEEDEEEVDLSALAGCTVNKAGNVVDSSGTVLGRISEGDPATLAGKKVDGKGQIWDNEGNVIGKAELSHGQSSGPEGPFAGFDQATVVKDGTVQTPDGSIIGRVTEGDIKKLVGHKVDEDGDINDKNGNVIGKAERWEPEEKERRVNPMSGMRVNKEGEVRDENGDILGRLTAGDLGHCAGLEIDDNGYVIDNDGNKVGEVTLLQNIQEEEEEIPEDETEEEKQRREDSELAKKMSAICEDTLQRVQPVMKQITEYIEQADRTPRDELDEEELVNNVKPLIEEGSRILNECNGSLRGLDPDGRIAAQAKGRQQTGEASPEEYKLADNLKELTSSVVTTIDNAKKKISDMPHAKKKLNPLWGLLTEPLFQIIAAVGLLLTGVLNLVGKLLNGLGLGGLVNGLLGGLGINKLLGGLGLGGVTDMLGGGKKGEKKKGGGGPLSMVGGLLGKK</sequence>
<dbReference type="Proteomes" id="UP000800038">
    <property type="component" value="Unassembled WGS sequence"/>
</dbReference>
<evidence type="ECO:0000313" key="4">
    <source>
        <dbReference type="EMBL" id="KAF1946360.1"/>
    </source>
</evidence>
<feature type="transmembrane region" description="Helical" evidence="2">
    <location>
        <begin position="1839"/>
        <end position="1857"/>
    </location>
</feature>
<feature type="domain" description="DUF6987" evidence="3">
    <location>
        <begin position="1692"/>
        <end position="1889"/>
    </location>
</feature>
<feature type="compositionally biased region" description="Basic and acidic residues" evidence="1">
    <location>
        <begin position="518"/>
        <end position="537"/>
    </location>
</feature>
<feature type="compositionally biased region" description="Acidic residues" evidence="1">
    <location>
        <begin position="196"/>
        <end position="206"/>
    </location>
</feature>
<dbReference type="Pfam" id="PF12396">
    <property type="entry name" value="DUF3659"/>
    <property type="match status" value="17"/>
</dbReference>
<dbReference type="Pfam" id="PF22485">
    <property type="entry name" value="DUF6987"/>
    <property type="match status" value="1"/>
</dbReference>
<keyword evidence="2" id="KW-1133">Transmembrane helix</keyword>
<feature type="region of interest" description="Disordered" evidence="1">
    <location>
        <begin position="874"/>
        <end position="924"/>
    </location>
</feature>
<feature type="compositionally biased region" description="Acidic residues" evidence="1">
    <location>
        <begin position="105"/>
        <end position="123"/>
    </location>
</feature>
<reference evidence="4" key="1">
    <citation type="journal article" date="2020" name="Stud. Mycol.">
        <title>101 Dothideomycetes genomes: a test case for predicting lifestyles and emergence of pathogens.</title>
        <authorList>
            <person name="Haridas S."/>
            <person name="Albert R."/>
            <person name="Binder M."/>
            <person name="Bloem J."/>
            <person name="Labutti K."/>
            <person name="Salamov A."/>
            <person name="Andreopoulos B."/>
            <person name="Baker S."/>
            <person name="Barry K."/>
            <person name="Bills G."/>
            <person name="Bluhm B."/>
            <person name="Cannon C."/>
            <person name="Castanera R."/>
            <person name="Culley D."/>
            <person name="Daum C."/>
            <person name="Ezra D."/>
            <person name="Gonzalez J."/>
            <person name="Henrissat B."/>
            <person name="Kuo A."/>
            <person name="Liang C."/>
            <person name="Lipzen A."/>
            <person name="Lutzoni F."/>
            <person name="Magnuson J."/>
            <person name="Mondo S."/>
            <person name="Nolan M."/>
            <person name="Ohm R."/>
            <person name="Pangilinan J."/>
            <person name="Park H.-J."/>
            <person name="Ramirez L."/>
            <person name="Alfaro M."/>
            <person name="Sun H."/>
            <person name="Tritt A."/>
            <person name="Yoshinaga Y."/>
            <person name="Zwiers L.-H."/>
            <person name="Turgeon B."/>
            <person name="Goodwin S."/>
            <person name="Spatafora J."/>
            <person name="Crous P."/>
            <person name="Grigoriev I."/>
        </authorList>
    </citation>
    <scope>NUCLEOTIDE SEQUENCE</scope>
    <source>
        <strain evidence="4">CBS 161.51</strain>
    </source>
</reference>
<feature type="compositionally biased region" description="Acidic residues" evidence="1">
    <location>
        <begin position="254"/>
        <end position="264"/>
    </location>
</feature>
<dbReference type="PANTHER" id="PTHR39461">
    <property type="entry name" value="LEA DOMAIN PROTEIN (AFU_ORTHOLOGUE AFUA_8G04920)"/>
    <property type="match status" value="1"/>
</dbReference>
<feature type="compositionally biased region" description="Acidic residues" evidence="1">
    <location>
        <begin position="131"/>
        <end position="148"/>
    </location>
</feature>
<evidence type="ECO:0000313" key="5">
    <source>
        <dbReference type="Proteomes" id="UP000800038"/>
    </source>
</evidence>
<dbReference type="Gene3D" id="1.20.120.20">
    <property type="entry name" value="Apolipoprotein"/>
    <property type="match status" value="1"/>
</dbReference>
<feature type="compositionally biased region" description="Acidic residues" evidence="1">
    <location>
        <begin position="902"/>
        <end position="912"/>
    </location>
</feature>
<feature type="compositionally biased region" description="Basic and acidic residues" evidence="1">
    <location>
        <begin position="68"/>
        <end position="79"/>
    </location>
</feature>
<feature type="compositionally biased region" description="Polar residues" evidence="1">
    <location>
        <begin position="22"/>
        <end position="33"/>
    </location>
</feature>
<feature type="compositionally biased region" description="Basic and acidic residues" evidence="1">
    <location>
        <begin position="46"/>
        <end position="61"/>
    </location>
</feature>
<feature type="region of interest" description="Disordered" evidence="1">
    <location>
        <begin position="407"/>
        <end position="426"/>
    </location>
</feature>
<organism evidence="4 5">
    <name type="scientific">Clathrospora elynae</name>
    <dbReference type="NCBI Taxonomy" id="706981"/>
    <lineage>
        <taxon>Eukaryota</taxon>
        <taxon>Fungi</taxon>
        <taxon>Dikarya</taxon>
        <taxon>Ascomycota</taxon>
        <taxon>Pezizomycotina</taxon>
        <taxon>Dothideomycetes</taxon>
        <taxon>Pleosporomycetidae</taxon>
        <taxon>Pleosporales</taxon>
        <taxon>Diademaceae</taxon>
        <taxon>Clathrospora</taxon>
    </lineage>
</organism>
<feature type="compositionally biased region" description="Basic and acidic residues" evidence="1">
    <location>
        <begin position="236"/>
        <end position="253"/>
    </location>
</feature>
<dbReference type="EMBL" id="ML976004">
    <property type="protein sequence ID" value="KAF1946360.1"/>
    <property type="molecule type" value="Genomic_DNA"/>
</dbReference>
<feature type="compositionally biased region" description="Low complexity" evidence="1">
    <location>
        <begin position="167"/>
        <end position="181"/>
    </location>
</feature>